<organism evidence="1 2">
    <name type="scientific">Lacinutrix neustonica</name>
    <dbReference type="NCBI Taxonomy" id="2980107"/>
    <lineage>
        <taxon>Bacteria</taxon>
        <taxon>Pseudomonadati</taxon>
        <taxon>Bacteroidota</taxon>
        <taxon>Flavobacteriia</taxon>
        <taxon>Flavobacteriales</taxon>
        <taxon>Flavobacteriaceae</taxon>
        <taxon>Lacinutrix</taxon>
    </lineage>
</organism>
<proteinExistence type="predicted"/>
<dbReference type="AlphaFoldDB" id="A0A9E8MUL8"/>
<evidence type="ECO:0000313" key="1">
    <source>
        <dbReference type="EMBL" id="WAC00957.1"/>
    </source>
</evidence>
<protein>
    <submittedName>
        <fullName evidence="1">Uncharacterized protein</fullName>
    </submittedName>
</protein>
<gene>
    <name evidence="1" type="ORF">N7U66_12155</name>
</gene>
<dbReference type="Proteomes" id="UP001164705">
    <property type="component" value="Chromosome"/>
</dbReference>
<dbReference type="RefSeq" id="WP_267675504.1">
    <property type="nucleotide sequence ID" value="NZ_CP113088.1"/>
</dbReference>
<dbReference type="EMBL" id="CP113088">
    <property type="protein sequence ID" value="WAC00957.1"/>
    <property type="molecule type" value="Genomic_DNA"/>
</dbReference>
<accession>A0A9E8MUL8</accession>
<keyword evidence="2" id="KW-1185">Reference proteome</keyword>
<dbReference type="KEGG" id="lnu:N7U66_12155"/>
<sequence>MTLTAIIIEDLMDAMELLKRDIESGHPELTIVDTAQSVVEAAKALRKQEPRHLVFRYYVGRWHWF</sequence>
<name>A0A9E8MUL8_9FLAO</name>
<reference evidence="1" key="1">
    <citation type="submission" date="2022-11" db="EMBL/GenBank/DDBJ databases">
        <title>Lacinutrix neustonica HL-RS19T sp. nov., isolated from the surface microlayer sample of brackish Lake Shihwa.</title>
        <authorList>
            <person name="Choi J.Y."/>
            <person name="Hwang C.Y."/>
        </authorList>
    </citation>
    <scope>NUCLEOTIDE SEQUENCE</scope>
    <source>
        <strain evidence="1">HL-RS19</strain>
    </source>
</reference>
<evidence type="ECO:0000313" key="2">
    <source>
        <dbReference type="Proteomes" id="UP001164705"/>
    </source>
</evidence>